<dbReference type="EMBL" id="FOYZ01000014">
    <property type="protein sequence ID" value="SFR99803.1"/>
    <property type="molecule type" value="Genomic_DNA"/>
</dbReference>
<dbReference type="SUPFAM" id="SSF69318">
    <property type="entry name" value="Integrin alpha N-terminal domain"/>
    <property type="match status" value="1"/>
</dbReference>
<dbReference type="InterPro" id="IPR034641">
    <property type="entry name" value="RGL11"/>
</dbReference>
<dbReference type="InterPro" id="IPR028994">
    <property type="entry name" value="Integrin_alpha_N"/>
</dbReference>
<protein>
    <submittedName>
        <fullName evidence="2">Rhamnogalacturonan endolyase</fullName>
    </submittedName>
</protein>
<dbReference type="SMART" id="SM00458">
    <property type="entry name" value="RICIN"/>
    <property type="match status" value="1"/>
</dbReference>
<dbReference type="Gene3D" id="2.60.40.10">
    <property type="entry name" value="Immunoglobulins"/>
    <property type="match status" value="1"/>
</dbReference>
<dbReference type="PROSITE" id="PS50231">
    <property type="entry name" value="RICIN_B_LECTIN"/>
    <property type="match status" value="1"/>
</dbReference>
<name>A0A1I6L8H2_9FIRM</name>
<organism evidence="2 3">
    <name type="scientific">Anaeromicropila populeti</name>
    <dbReference type="NCBI Taxonomy" id="37658"/>
    <lineage>
        <taxon>Bacteria</taxon>
        <taxon>Bacillati</taxon>
        <taxon>Bacillota</taxon>
        <taxon>Clostridia</taxon>
        <taxon>Lachnospirales</taxon>
        <taxon>Lachnospiraceae</taxon>
        <taxon>Anaeromicropila</taxon>
    </lineage>
</organism>
<feature type="domain" description="Ricin B lectin" evidence="1">
    <location>
        <begin position="644"/>
        <end position="787"/>
    </location>
</feature>
<dbReference type="InterPro" id="IPR049366">
    <property type="entry name" value="RGL11_C"/>
</dbReference>
<reference evidence="2 3" key="1">
    <citation type="submission" date="2016-10" db="EMBL/GenBank/DDBJ databases">
        <authorList>
            <person name="de Groot N.N."/>
        </authorList>
    </citation>
    <scope>NUCLEOTIDE SEQUENCE [LARGE SCALE GENOMIC DNA]</scope>
    <source>
        <strain evidence="2 3">743A</strain>
    </source>
</reference>
<dbReference type="STRING" id="37658.SAMN05661086_03150"/>
<dbReference type="PANTHER" id="PTHR43118:SF1">
    <property type="entry name" value="RHAMNOGALACTURONAN LYASE (EUROFUNG)"/>
    <property type="match status" value="1"/>
</dbReference>
<evidence type="ECO:0000313" key="2">
    <source>
        <dbReference type="EMBL" id="SFR99803.1"/>
    </source>
</evidence>
<dbReference type="RefSeq" id="WP_177214762.1">
    <property type="nucleotide sequence ID" value="NZ_FOYZ01000014.1"/>
</dbReference>
<keyword evidence="3" id="KW-1185">Reference proteome</keyword>
<evidence type="ECO:0000259" key="1">
    <source>
        <dbReference type="SMART" id="SM00458"/>
    </source>
</evidence>
<feature type="non-terminal residue" evidence="2">
    <location>
        <position position="803"/>
    </location>
</feature>
<dbReference type="SUPFAM" id="SSF50370">
    <property type="entry name" value="Ricin B-like lectins"/>
    <property type="match status" value="1"/>
</dbReference>
<dbReference type="InterPro" id="IPR013783">
    <property type="entry name" value="Ig-like_fold"/>
</dbReference>
<dbReference type="PANTHER" id="PTHR43118">
    <property type="entry name" value="RHAMNOGALACTURONAN LYASE (EUROFUNG)"/>
    <property type="match status" value="1"/>
</dbReference>
<sequence>MKKRNLLKKFKCACAVAVIGSLLVPCIPQNGVEKVQAASQYQMEALDRGLVGVNSNGGIFLSWRLLGTEDYTTSFNVYRNGIKIAGPITNSTNYFDASGTTSASYYVRTVINNAEVTQSDTITPWSKSYLDVPISKPANTTLSGATVTYSANDATVADVDGDGKYEIILKWDPSNSKDNSQSGYTSNVYIDCYELDGTMKWRIDLGKNIRAGAHYTQMIAYDLNGDGKAEVALKTADGTIDGTGAVIGNASADYRNSKGYILSGPEYLTIFEGATGKNLKTITYEPARGSVSDWGDSYGNRVDRFLSGVAYLDGKTPSLIICRGYYAKSCIVAYQFKSGSLTKQWTFTADGSNNSSYRAQGAHSLSIADVDNDGYDEIVYGSAVIDHTGKGLYSTGQGHGDALHCGDFDPNHAGQEIFMVHESKSSSVESVQMRDAKTGKTLWSYKRSADIGRGLIINAAAEFAPYVCLADYAYNSSGSTITNNLKSLGENFSMLWDADLLQEGLDGNSIRKWNSSTKKVDIVLQDTGIHSNNTTKATPSLSGDILGDWREEVIWPTSSDTALRIYTTTAVTTNKLYTLMHDRQYREAIAWQNVAYNQPPHASYYIGTGMSTPVKPSMYTVGTYKEKTVGTVVTPTPSAATVEEGLYMIKNVNSGLYMDVAGGTAANSTNVQQWGASSAASYNTWKVVSTGDGYYKLYSQVGDGNTYVLDIAGMKTADGTNVLIYTDKGSSNQMFKFVKNSDGTYGILSKLAGDVSGIEIASSSTGSGGNVQLYQYTGSANQKWTLEKVTLATPTPVVTPTPV</sequence>
<dbReference type="Gene3D" id="2.80.10.50">
    <property type="match status" value="3"/>
</dbReference>
<dbReference type="Pfam" id="PF18370">
    <property type="entry name" value="RGI_lyase"/>
    <property type="match status" value="1"/>
</dbReference>
<accession>A0A1I6L8H2</accession>
<dbReference type="Pfam" id="PF21348">
    <property type="entry name" value="RGL11_C"/>
    <property type="match status" value="1"/>
</dbReference>
<dbReference type="Pfam" id="PF14200">
    <property type="entry name" value="RicinB_lectin_2"/>
    <property type="match status" value="1"/>
</dbReference>
<dbReference type="AlphaFoldDB" id="A0A1I6L8H2"/>
<dbReference type="InterPro" id="IPR041624">
    <property type="entry name" value="RGI_lyase"/>
</dbReference>
<evidence type="ECO:0000313" key="3">
    <source>
        <dbReference type="Proteomes" id="UP000199659"/>
    </source>
</evidence>
<dbReference type="GO" id="GO:0016829">
    <property type="term" value="F:lyase activity"/>
    <property type="evidence" value="ECO:0007669"/>
    <property type="project" value="UniProtKB-KW"/>
</dbReference>
<dbReference type="InterPro" id="IPR035992">
    <property type="entry name" value="Ricin_B-like_lectins"/>
</dbReference>
<gene>
    <name evidence="2" type="ORF">SAMN05661086_03150</name>
</gene>
<dbReference type="CDD" id="cd10318">
    <property type="entry name" value="RGL11"/>
    <property type="match status" value="1"/>
</dbReference>
<proteinExistence type="predicted"/>
<dbReference type="Proteomes" id="UP000199659">
    <property type="component" value="Unassembled WGS sequence"/>
</dbReference>
<dbReference type="CDD" id="cd00161">
    <property type="entry name" value="beta-trefoil_Ricin-like"/>
    <property type="match status" value="1"/>
</dbReference>
<dbReference type="InterPro" id="IPR000772">
    <property type="entry name" value="Ricin_B_lectin"/>
</dbReference>
<keyword evidence="2" id="KW-0456">Lyase</keyword>